<evidence type="ECO:0000256" key="4">
    <source>
        <dbReference type="ARBA" id="ARBA00022989"/>
    </source>
</evidence>
<sequence length="504" mass="58578">GVVSELLENDALPHVRDKEKKFPFHLAIAGCHDEIGSMLVNRMPHDVVRDLFITHNQDEAECKLHDLLQRGMQESALAVLDCLADRIGQTSHMRIYYHILEADEKGRPPSHPKFEPNSKSCLHLISKEGYKELITHFVVRLLIRKKWKEYAKFRFQLNSFMFLFTLFCLTFSVVVAVITADPTAYDTPLHKARAVFEVWSLLAVIVTCIIEINQLRKHKLDYVRDQFNWIDLGSSFLLLAVVPLRFTHRQEQWHVYSVGYLLWTLRVFKFAAVFRQTGAYAQILWRIISHDFIQFTILFLVILLSFSGSFVLALRGEDSLDVHDETSSFWNVLFTGVRTLIEGQSVVTYAGKEGYKVMSCFLIVVYLFVCCVVLLNILIAQLSDTYQNMNRAWIITRVELNSLFIGKTQTADEQVLFQMEELNNPASVLEKWESPLLNEISKDVRGMKEYLKSTELSMQTIKNRLSMQEHTLKCLEVQLRTVIQMLQNNRRWIRPTRELISEHL</sequence>
<protein>
    <recommendedName>
        <fullName evidence="7">Ion transport domain-containing protein</fullName>
    </recommendedName>
</protein>
<dbReference type="PANTHER" id="PTHR10582">
    <property type="entry name" value="TRANSIENT RECEPTOR POTENTIAL ION CHANNEL PROTEIN"/>
    <property type="match status" value="1"/>
</dbReference>
<feature type="transmembrane region" description="Helical" evidence="6">
    <location>
        <begin position="155"/>
        <end position="178"/>
    </location>
</feature>
<keyword evidence="5 6" id="KW-0472">Membrane</keyword>
<reference evidence="8" key="1">
    <citation type="submission" date="2021-04" db="EMBL/GenBank/DDBJ databases">
        <authorList>
            <consortium name="Molecular Ecology Group"/>
        </authorList>
    </citation>
    <scope>NUCLEOTIDE SEQUENCE</scope>
</reference>
<feature type="domain" description="Ion transport" evidence="7">
    <location>
        <begin position="160"/>
        <end position="391"/>
    </location>
</feature>
<keyword evidence="9" id="KW-1185">Reference proteome</keyword>
<dbReference type="Pfam" id="PF00520">
    <property type="entry name" value="Ion_trans"/>
    <property type="match status" value="1"/>
</dbReference>
<feature type="transmembrane region" description="Helical" evidence="6">
    <location>
        <begin position="355"/>
        <end position="379"/>
    </location>
</feature>
<dbReference type="PANTHER" id="PTHR10582:SF2">
    <property type="entry name" value="INACTIVE"/>
    <property type="match status" value="1"/>
</dbReference>
<evidence type="ECO:0000256" key="1">
    <source>
        <dbReference type="ARBA" id="ARBA00004141"/>
    </source>
</evidence>
<dbReference type="SUPFAM" id="SSF81324">
    <property type="entry name" value="Voltage-gated potassium channels"/>
    <property type="match status" value="1"/>
</dbReference>
<dbReference type="GO" id="GO:0005886">
    <property type="term" value="C:plasma membrane"/>
    <property type="evidence" value="ECO:0007669"/>
    <property type="project" value="TreeGrafter"/>
</dbReference>
<evidence type="ECO:0000256" key="3">
    <source>
        <dbReference type="ARBA" id="ARBA00022737"/>
    </source>
</evidence>
<evidence type="ECO:0000313" key="9">
    <source>
        <dbReference type="Proteomes" id="UP000678393"/>
    </source>
</evidence>
<feature type="transmembrane region" description="Helical" evidence="6">
    <location>
        <begin position="253"/>
        <end position="274"/>
    </location>
</feature>
<keyword evidence="4 6" id="KW-1133">Transmembrane helix</keyword>
<evidence type="ECO:0000313" key="8">
    <source>
        <dbReference type="EMBL" id="CAG5123685.1"/>
    </source>
</evidence>
<organism evidence="8 9">
    <name type="scientific">Candidula unifasciata</name>
    <dbReference type="NCBI Taxonomy" id="100452"/>
    <lineage>
        <taxon>Eukaryota</taxon>
        <taxon>Metazoa</taxon>
        <taxon>Spiralia</taxon>
        <taxon>Lophotrochozoa</taxon>
        <taxon>Mollusca</taxon>
        <taxon>Gastropoda</taxon>
        <taxon>Heterobranchia</taxon>
        <taxon>Euthyneura</taxon>
        <taxon>Panpulmonata</taxon>
        <taxon>Eupulmonata</taxon>
        <taxon>Stylommatophora</taxon>
        <taxon>Helicina</taxon>
        <taxon>Helicoidea</taxon>
        <taxon>Geomitridae</taxon>
        <taxon>Candidula</taxon>
    </lineage>
</organism>
<proteinExistence type="predicted"/>
<dbReference type="AlphaFoldDB" id="A0A8S3Z6N1"/>
<dbReference type="InterPro" id="IPR024862">
    <property type="entry name" value="TRPV"/>
</dbReference>
<dbReference type="Proteomes" id="UP000678393">
    <property type="component" value="Unassembled WGS sequence"/>
</dbReference>
<evidence type="ECO:0000259" key="7">
    <source>
        <dbReference type="Pfam" id="PF00520"/>
    </source>
</evidence>
<dbReference type="OrthoDB" id="6080847at2759"/>
<evidence type="ECO:0000256" key="5">
    <source>
        <dbReference type="ARBA" id="ARBA00023136"/>
    </source>
</evidence>
<comment type="subcellular location">
    <subcellularLocation>
        <location evidence="1">Membrane</location>
        <topology evidence="1">Multi-pass membrane protein</topology>
    </subcellularLocation>
</comment>
<evidence type="ECO:0000256" key="2">
    <source>
        <dbReference type="ARBA" id="ARBA00022692"/>
    </source>
</evidence>
<feature type="transmembrane region" description="Helical" evidence="6">
    <location>
        <begin position="295"/>
        <end position="314"/>
    </location>
</feature>
<comment type="caution">
    <text evidence="8">The sequence shown here is derived from an EMBL/GenBank/DDBJ whole genome shotgun (WGS) entry which is preliminary data.</text>
</comment>
<dbReference type="GO" id="GO:0005262">
    <property type="term" value="F:calcium channel activity"/>
    <property type="evidence" value="ECO:0007669"/>
    <property type="project" value="TreeGrafter"/>
</dbReference>
<name>A0A8S3Z6N1_9EUPU</name>
<dbReference type="InterPro" id="IPR036770">
    <property type="entry name" value="Ankyrin_rpt-contain_sf"/>
</dbReference>
<accession>A0A8S3Z6N1</accession>
<keyword evidence="2 6" id="KW-0812">Transmembrane</keyword>
<evidence type="ECO:0000256" key="6">
    <source>
        <dbReference type="SAM" id="Phobius"/>
    </source>
</evidence>
<dbReference type="InterPro" id="IPR005821">
    <property type="entry name" value="Ion_trans_dom"/>
</dbReference>
<feature type="transmembrane region" description="Helical" evidence="6">
    <location>
        <begin position="227"/>
        <end position="247"/>
    </location>
</feature>
<gene>
    <name evidence="8" type="ORF">CUNI_LOCUS9243</name>
</gene>
<dbReference type="Gene3D" id="1.25.40.20">
    <property type="entry name" value="Ankyrin repeat-containing domain"/>
    <property type="match status" value="1"/>
</dbReference>
<feature type="non-terminal residue" evidence="8">
    <location>
        <position position="1"/>
    </location>
</feature>
<dbReference type="GO" id="GO:0098703">
    <property type="term" value="P:calcium ion import across plasma membrane"/>
    <property type="evidence" value="ECO:0007669"/>
    <property type="project" value="TreeGrafter"/>
</dbReference>
<feature type="transmembrane region" description="Helical" evidence="6">
    <location>
        <begin position="198"/>
        <end position="215"/>
    </location>
</feature>
<dbReference type="EMBL" id="CAJHNH020001589">
    <property type="protein sequence ID" value="CAG5123685.1"/>
    <property type="molecule type" value="Genomic_DNA"/>
</dbReference>
<keyword evidence="3" id="KW-0677">Repeat</keyword>